<organism evidence="1 2">
    <name type="scientific">Halorubrum trapanicum</name>
    <dbReference type="NCBI Taxonomy" id="29284"/>
    <lineage>
        <taxon>Archaea</taxon>
        <taxon>Methanobacteriati</taxon>
        <taxon>Methanobacteriota</taxon>
        <taxon>Stenosarchaea group</taxon>
        <taxon>Halobacteria</taxon>
        <taxon>Halobacteriales</taxon>
        <taxon>Haloferacaceae</taxon>
        <taxon>Halorubrum</taxon>
    </lineage>
</organism>
<gene>
    <name evidence="1" type="ORF">J2744_002558</name>
</gene>
<sequence length="266" mass="30113">MKHKAPNIFNREWDVLVILDACRVDSLEKQVRDRDNYGDVAEYLSVGANSATWLDAYEEKLKSDDIVYVSANPHTKPCLDSNGCVEVWKTNWDEGLGTVRAEDVTDAALYHYDPKPSNRLVVHYMQPHFPSVPQPQFNSGFDKKGVTGDNESNWSGSVWEQLNNGDVANEEVQEAYTENLKYVLDEVDVLTTFLSDCTVSVTADHGNSFTEPYGHPDRATSDAVRQVPWCYAEAIEDPKRHPKDIEMSSMDDKIDVEKRLSSLGYR</sequence>
<keyword evidence="2" id="KW-1185">Reference proteome</keyword>
<dbReference type="AlphaFoldDB" id="A0A8J7R901"/>
<dbReference type="SUPFAM" id="SSF53649">
    <property type="entry name" value="Alkaline phosphatase-like"/>
    <property type="match status" value="1"/>
</dbReference>
<accession>A0A8J7R901</accession>
<dbReference type="Proteomes" id="UP000770586">
    <property type="component" value="Unassembled WGS sequence"/>
</dbReference>
<evidence type="ECO:0000313" key="1">
    <source>
        <dbReference type="EMBL" id="MBP1902856.1"/>
    </source>
</evidence>
<dbReference type="Gene3D" id="3.40.720.10">
    <property type="entry name" value="Alkaline Phosphatase, subunit A"/>
    <property type="match status" value="1"/>
</dbReference>
<comment type="caution">
    <text evidence="1">The sequence shown here is derived from an EMBL/GenBank/DDBJ whole genome shotgun (WGS) entry which is preliminary data.</text>
</comment>
<proteinExistence type="predicted"/>
<dbReference type="EMBL" id="JAGGKE010000012">
    <property type="protein sequence ID" value="MBP1902856.1"/>
    <property type="molecule type" value="Genomic_DNA"/>
</dbReference>
<protein>
    <recommendedName>
        <fullName evidence="3">Sulfatase</fullName>
    </recommendedName>
</protein>
<evidence type="ECO:0000313" key="2">
    <source>
        <dbReference type="Proteomes" id="UP000770586"/>
    </source>
</evidence>
<dbReference type="OrthoDB" id="100846at2157"/>
<name>A0A8J7R901_9EURY</name>
<evidence type="ECO:0008006" key="3">
    <source>
        <dbReference type="Google" id="ProtNLM"/>
    </source>
</evidence>
<reference evidence="1 2" key="1">
    <citation type="submission" date="2021-03" db="EMBL/GenBank/DDBJ databases">
        <title>Genomic Encyclopedia of Type Strains, Phase IV (KMG-IV): sequencing the most valuable type-strain genomes for metagenomic binning, comparative biology and taxonomic classification.</title>
        <authorList>
            <person name="Goeker M."/>
        </authorList>
    </citation>
    <scope>NUCLEOTIDE SEQUENCE [LARGE SCALE GENOMIC DNA]</scope>
    <source>
        <strain evidence="1 2">DSM 12287</strain>
    </source>
</reference>
<dbReference type="InterPro" id="IPR017850">
    <property type="entry name" value="Alkaline_phosphatase_core_sf"/>
</dbReference>
<dbReference type="RefSeq" id="WP_210113701.1">
    <property type="nucleotide sequence ID" value="NZ_BAAADX010000009.1"/>
</dbReference>